<dbReference type="AlphaFoldDB" id="A0A0D0DBC3"/>
<evidence type="ECO:0000313" key="2">
    <source>
        <dbReference type="Proteomes" id="UP000054538"/>
    </source>
</evidence>
<name>A0A0D0DBC3_9AGAM</name>
<reference evidence="2" key="2">
    <citation type="submission" date="2015-01" db="EMBL/GenBank/DDBJ databases">
        <title>Evolutionary Origins and Diversification of the Mycorrhizal Mutualists.</title>
        <authorList>
            <consortium name="DOE Joint Genome Institute"/>
            <consortium name="Mycorrhizal Genomics Consortium"/>
            <person name="Kohler A."/>
            <person name="Kuo A."/>
            <person name="Nagy L.G."/>
            <person name="Floudas D."/>
            <person name="Copeland A."/>
            <person name="Barry K.W."/>
            <person name="Cichocki N."/>
            <person name="Veneault-Fourrey C."/>
            <person name="LaButti K."/>
            <person name="Lindquist E.A."/>
            <person name="Lipzen A."/>
            <person name="Lundell T."/>
            <person name="Morin E."/>
            <person name="Murat C."/>
            <person name="Riley R."/>
            <person name="Ohm R."/>
            <person name="Sun H."/>
            <person name="Tunlid A."/>
            <person name="Henrissat B."/>
            <person name="Grigoriev I.V."/>
            <person name="Hibbett D.S."/>
            <person name="Martin F."/>
        </authorList>
    </citation>
    <scope>NUCLEOTIDE SEQUENCE [LARGE SCALE GENOMIC DNA]</scope>
    <source>
        <strain evidence="2">Ve08.2h10</strain>
    </source>
</reference>
<keyword evidence="2" id="KW-1185">Reference proteome</keyword>
<sequence>MDKQSHLCVDAFHGYTHNHICQSMHHPLVIEGAGLEDFGTSECIFSTSNALAPVIHHASAYFHHSFLGLFFKQWNKYKYANLSTMILNNYHQAQHIISTESLTLVEAKVSLGIGDEDLDKWHQEELKYLNNLSQEPESDVLAGTYIELLQELWDAEQVTFIMCYLS</sequence>
<dbReference type="OrthoDB" id="2505969at2759"/>
<dbReference type="HOGENOM" id="CLU_095758_1_0_1"/>
<dbReference type="EMBL" id="KN826789">
    <property type="protein sequence ID" value="KIK77904.1"/>
    <property type="molecule type" value="Genomic_DNA"/>
</dbReference>
<dbReference type="Proteomes" id="UP000054538">
    <property type="component" value="Unassembled WGS sequence"/>
</dbReference>
<organism evidence="1 2">
    <name type="scientific">Paxillus rubicundulus Ve08.2h10</name>
    <dbReference type="NCBI Taxonomy" id="930991"/>
    <lineage>
        <taxon>Eukaryota</taxon>
        <taxon>Fungi</taxon>
        <taxon>Dikarya</taxon>
        <taxon>Basidiomycota</taxon>
        <taxon>Agaricomycotina</taxon>
        <taxon>Agaricomycetes</taxon>
        <taxon>Agaricomycetidae</taxon>
        <taxon>Boletales</taxon>
        <taxon>Paxilineae</taxon>
        <taxon>Paxillaceae</taxon>
        <taxon>Paxillus</taxon>
    </lineage>
</organism>
<reference evidence="1 2" key="1">
    <citation type="submission" date="2014-04" db="EMBL/GenBank/DDBJ databases">
        <authorList>
            <consortium name="DOE Joint Genome Institute"/>
            <person name="Kuo A."/>
            <person name="Kohler A."/>
            <person name="Jargeat P."/>
            <person name="Nagy L.G."/>
            <person name="Floudas D."/>
            <person name="Copeland A."/>
            <person name="Barry K.W."/>
            <person name="Cichocki N."/>
            <person name="Veneault-Fourrey C."/>
            <person name="LaButti K."/>
            <person name="Lindquist E.A."/>
            <person name="Lipzen A."/>
            <person name="Lundell T."/>
            <person name="Morin E."/>
            <person name="Murat C."/>
            <person name="Sun H."/>
            <person name="Tunlid A."/>
            <person name="Henrissat B."/>
            <person name="Grigoriev I.V."/>
            <person name="Hibbett D.S."/>
            <person name="Martin F."/>
            <person name="Nordberg H.P."/>
            <person name="Cantor M.N."/>
            <person name="Hua S.X."/>
        </authorList>
    </citation>
    <scope>NUCLEOTIDE SEQUENCE [LARGE SCALE GENOMIC DNA]</scope>
    <source>
        <strain evidence="1 2">Ve08.2h10</strain>
    </source>
</reference>
<gene>
    <name evidence="1" type="ORF">PAXRUDRAFT_165435</name>
</gene>
<protein>
    <submittedName>
        <fullName evidence="1">Uncharacterized protein</fullName>
    </submittedName>
</protein>
<dbReference type="InterPro" id="IPR040521">
    <property type="entry name" value="KDZ"/>
</dbReference>
<proteinExistence type="predicted"/>
<evidence type="ECO:0000313" key="1">
    <source>
        <dbReference type="EMBL" id="KIK77904.1"/>
    </source>
</evidence>
<dbReference type="InParanoid" id="A0A0D0DBC3"/>
<accession>A0A0D0DBC3</accession>
<dbReference type="Pfam" id="PF18758">
    <property type="entry name" value="KDZ"/>
    <property type="match status" value="1"/>
</dbReference>